<sequence>MKNFEQYKRIVRFTSVISLIVCEMVIYWAVWLKHYNVEMEIPYNRTGNWMIVAVYGLLLLIFCKMYGGFKIGYLKTFNIIYSHFLTTISANALIYLQITLLIKHFTSILPLALMTAVQLAISVPWGIVFTRLYRLLYPARKTLLVYGERSVDVFVGKANTRNDRFIISQKVDYRKGFDAIISLIGDCEAVILCDLPSEVRNKLLKYCYAQAIRVYVTPKLSDIIVRSAEESHLIDSPLLLSRNNGFTFEQRFCKRTVDIILTLILLLLFSPIMILTAIAIKVYDGGPILFLQERYTKNEKKFMIYKFRSMKINSDSIKYVPTMDDDSRVTPVGRVIRQLRIDEMPQFFNILKGEMSLIGPRAESVKLTDAYVKGIPEFKYRLKVKSGLTGYAQVHGKYNTTPYDKLKLDLMYIQNYSWLMDVEIIFLTVKILFMKDSTEGFTEEQCATLDIPEEEKNGTK</sequence>
<dbReference type="GO" id="GO:0016020">
    <property type="term" value="C:membrane"/>
    <property type="evidence" value="ECO:0007669"/>
    <property type="project" value="UniProtKB-SubCell"/>
</dbReference>
<dbReference type="Proteomes" id="UP000669239">
    <property type="component" value="Unassembled WGS sequence"/>
</dbReference>
<dbReference type="InterPro" id="IPR003362">
    <property type="entry name" value="Bact_transf"/>
</dbReference>
<name>A0AAW5CAF2_9FIRM</name>
<dbReference type="AlphaFoldDB" id="A0AAW5CAF2"/>
<evidence type="ECO:0000256" key="5">
    <source>
        <dbReference type="ARBA" id="ARBA00022989"/>
    </source>
</evidence>
<evidence type="ECO:0000313" key="9">
    <source>
        <dbReference type="EMBL" id="MCG4749264.1"/>
    </source>
</evidence>
<dbReference type="PANTHER" id="PTHR30576:SF0">
    <property type="entry name" value="UNDECAPRENYL-PHOSPHATE N-ACETYLGALACTOSAMINYL 1-PHOSPHATE TRANSFERASE-RELATED"/>
    <property type="match status" value="1"/>
</dbReference>
<feature type="transmembrane region" description="Helical" evidence="7">
    <location>
        <begin position="49"/>
        <end position="67"/>
    </location>
</feature>
<evidence type="ECO:0000313" key="11">
    <source>
        <dbReference type="Proteomes" id="UP000669239"/>
    </source>
</evidence>
<dbReference type="EMBL" id="JAKNGE010000057">
    <property type="protein sequence ID" value="MCG4749264.1"/>
    <property type="molecule type" value="Genomic_DNA"/>
</dbReference>
<feature type="transmembrane region" description="Helical" evidence="7">
    <location>
        <begin position="259"/>
        <end position="280"/>
    </location>
</feature>
<keyword evidence="3" id="KW-0808">Transferase</keyword>
<evidence type="ECO:0000256" key="3">
    <source>
        <dbReference type="ARBA" id="ARBA00022679"/>
    </source>
</evidence>
<dbReference type="EMBL" id="JAAITT010000073">
    <property type="protein sequence ID" value="NSJ52446.1"/>
    <property type="molecule type" value="Genomic_DNA"/>
</dbReference>
<evidence type="ECO:0000313" key="10">
    <source>
        <dbReference type="EMBL" id="NSJ52446.1"/>
    </source>
</evidence>
<protein>
    <submittedName>
        <fullName evidence="9">Exopolysaccharide biosynthesis polyprenyl glycosylphosphotransferase</fullName>
    </submittedName>
</protein>
<feature type="transmembrane region" description="Helical" evidence="7">
    <location>
        <begin position="12"/>
        <end position="29"/>
    </location>
</feature>
<accession>A0AAW5CAF2</accession>
<feature type="transmembrane region" description="Helical" evidence="7">
    <location>
        <begin position="108"/>
        <end position="133"/>
    </location>
</feature>
<keyword evidence="4 7" id="KW-0812">Transmembrane</keyword>
<proteinExistence type="inferred from homology"/>
<keyword evidence="11" id="KW-1185">Reference proteome</keyword>
<evidence type="ECO:0000256" key="6">
    <source>
        <dbReference type="ARBA" id="ARBA00023136"/>
    </source>
</evidence>
<evidence type="ECO:0000256" key="1">
    <source>
        <dbReference type="ARBA" id="ARBA00004141"/>
    </source>
</evidence>
<dbReference type="InterPro" id="IPR017475">
    <property type="entry name" value="EPS_sugar_tfrase"/>
</dbReference>
<evidence type="ECO:0000256" key="2">
    <source>
        <dbReference type="ARBA" id="ARBA00006464"/>
    </source>
</evidence>
<dbReference type="NCBIfam" id="TIGR03025">
    <property type="entry name" value="EPS_sugtrans"/>
    <property type="match status" value="1"/>
</dbReference>
<gene>
    <name evidence="10" type="ORF">G5B36_27755</name>
    <name evidence="9" type="ORF">L0N08_28040</name>
</gene>
<dbReference type="RefSeq" id="WP_165641831.1">
    <property type="nucleotide sequence ID" value="NZ_JAAITT010000073.1"/>
</dbReference>
<evidence type="ECO:0000256" key="4">
    <source>
        <dbReference type="ARBA" id="ARBA00022692"/>
    </source>
</evidence>
<comment type="similarity">
    <text evidence="2">Belongs to the bacterial sugar transferase family.</text>
</comment>
<feature type="domain" description="Bacterial sugar transferase" evidence="8">
    <location>
        <begin position="254"/>
        <end position="433"/>
    </location>
</feature>
<feature type="transmembrane region" description="Helical" evidence="7">
    <location>
        <begin position="79"/>
        <end position="102"/>
    </location>
</feature>
<evidence type="ECO:0000259" key="8">
    <source>
        <dbReference type="Pfam" id="PF02397"/>
    </source>
</evidence>
<dbReference type="PANTHER" id="PTHR30576">
    <property type="entry name" value="COLANIC BIOSYNTHESIS UDP-GLUCOSE LIPID CARRIER TRANSFERASE"/>
    <property type="match status" value="1"/>
</dbReference>
<reference evidence="10" key="2">
    <citation type="submission" date="2020-02" db="EMBL/GenBank/DDBJ databases">
        <authorList>
            <person name="Littmann E."/>
            <person name="Sorbara M."/>
        </authorList>
    </citation>
    <scope>NUCLEOTIDE SEQUENCE</scope>
    <source>
        <strain evidence="10">MSK.1.17</strain>
    </source>
</reference>
<comment type="subcellular location">
    <subcellularLocation>
        <location evidence="1">Membrane</location>
        <topology evidence="1">Multi-pass membrane protein</topology>
    </subcellularLocation>
</comment>
<evidence type="ECO:0000256" key="7">
    <source>
        <dbReference type="SAM" id="Phobius"/>
    </source>
</evidence>
<dbReference type="Pfam" id="PF02397">
    <property type="entry name" value="Bac_transf"/>
    <property type="match status" value="1"/>
</dbReference>
<keyword evidence="5 7" id="KW-1133">Transmembrane helix</keyword>
<keyword evidence="6 7" id="KW-0472">Membrane</keyword>
<reference evidence="9" key="3">
    <citation type="submission" date="2022-01" db="EMBL/GenBank/DDBJ databases">
        <title>Collection of gut derived symbiotic bacterial strains cultured from healthy donors.</title>
        <authorList>
            <person name="Lin H."/>
            <person name="Kohout C."/>
            <person name="Waligurski E."/>
            <person name="Pamer E.G."/>
        </authorList>
    </citation>
    <scope>NUCLEOTIDE SEQUENCE</scope>
    <source>
        <strain evidence="9">DFI.6.55</strain>
    </source>
</reference>
<reference evidence="10 11" key="1">
    <citation type="journal article" date="2020" name="Cell Host Microbe">
        <title>Functional and Genomic Variation between Human-Derived Isolates of Lachnospiraceae Reveals Inter- and Intra-Species Diversity.</title>
        <authorList>
            <person name="Sorbara M.T."/>
            <person name="Littmann E.R."/>
            <person name="Fontana E."/>
            <person name="Moody T.U."/>
            <person name="Kohout C.E."/>
            <person name="Gjonbalaj M."/>
            <person name="Eaton V."/>
            <person name="Seok R."/>
            <person name="Leiner I.M."/>
            <person name="Pamer E.G."/>
        </authorList>
    </citation>
    <scope>NUCLEOTIDE SEQUENCE [LARGE SCALE GENOMIC DNA]</scope>
    <source>
        <strain evidence="10 11">MSK.1.17</strain>
    </source>
</reference>
<organism evidence="9 12">
    <name type="scientific">Enterocloster aldenensis</name>
    <dbReference type="NCBI Taxonomy" id="358742"/>
    <lineage>
        <taxon>Bacteria</taxon>
        <taxon>Bacillati</taxon>
        <taxon>Bacillota</taxon>
        <taxon>Clostridia</taxon>
        <taxon>Lachnospirales</taxon>
        <taxon>Lachnospiraceae</taxon>
        <taxon>Enterocloster</taxon>
    </lineage>
</organism>
<dbReference type="GO" id="GO:0016780">
    <property type="term" value="F:phosphotransferase activity, for other substituted phosphate groups"/>
    <property type="evidence" value="ECO:0007669"/>
    <property type="project" value="TreeGrafter"/>
</dbReference>
<evidence type="ECO:0000313" key="12">
    <source>
        <dbReference type="Proteomes" id="UP001299608"/>
    </source>
</evidence>
<comment type="caution">
    <text evidence="9">The sequence shown here is derived from an EMBL/GenBank/DDBJ whole genome shotgun (WGS) entry which is preliminary data.</text>
</comment>
<dbReference type="Proteomes" id="UP001299608">
    <property type="component" value="Unassembled WGS sequence"/>
</dbReference>